<protein>
    <submittedName>
        <fullName evidence="2">Uncharacterized protein</fullName>
    </submittedName>
</protein>
<dbReference type="InParanoid" id="K1X8K7"/>
<dbReference type="AlphaFoldDB" id="K1X8K7"/>
<keyword evidence="3" id="KW-1185">Reference proteome</keyword>
<sequence length="146" mass="15784">MQFFKIAFLATISVVSAIAIPEPQGGGGCSASQYQSCSDNLFALSPDASVYSAEHLASQLFALVPDATAASSYRTTRAHDYATIRMHFAMDCEARNSVGKGNETLARYLPELRVSPRALLLRRRLIPLLSTSPYLIRGPQGPSTAF</sequence>
<organism evidence="2 3">
    <name type="scientific">Marssonina brunnea f. sp. multigermtubi (strain MB_m1)</name>
    <name type="common">Marssonina leaf spot fungus</name>
    <dbReference type="NCBI Taxonomy" id="1072389"/>
    <lineage>
        <taxon>Eukaryota</taxon>
        <taxon>Fungi</taxon>
        <taxon>Dikarya</taxon>
        <taxon>Ascomycota</taxon>
        <taxon>Pezizomycotina</taxon>
        <taxon>Leotiomycetes</taxon>
        <taxon>Helotiales</taxon>
        <taxon>Drepanopezizaceae</taxon>
        <taxon>Drepanopeziza</taxon>
    </lineage>
</organism>
<evidence type="ECO:0000313" key="2">
    <source>
        <dbReference type="EMBL" id="EKD21421.1"/>
    </source>
</evidence>
<dbReference type="EMBL" id="JH921428">
    <property type="protein sequence ID" value="EKD21421.1"/>
    <property type="molecule type" value="Genomic_DNA"/>
</dbReference>
<dbReference type="HOGENOM" id="CLU_1777885_0_0_1"/>
<dbReference type="Proteomes" id="UP000006753">
    <property type="component" value="Unassembled WGS sequence"/>
</dbReference>
<evidence type="ECO:0000313" key="3">
    <source>
        <dbReference type="Proteomes" id="UP000006753"/>
    </source>
</evidence>
<gene>
    <name evidence="2" type="ORF">MBM_00534</name>
</gene>
<keyword evidence="1" id="KW-0732">Signal</keyword>
<proteinExistence type="predicted"/>
<evidence type="ECO:0000256" key="1">
    <source>
        <dbReference type="SAM" id="SignalP"/>
    </source>
</evidence>
<accession>K1X8K7</accession>
<feature type="signal peptide" evidence="1">
    <location>
        <begin position="1"/>
        <end position="17"/>
    </location>
</feature>
<reference evidence="2 3" key="1">
    <citation type="journal article" date="2012" name="BMC Genomics">
        <title>Sequencing the genome of Marssonina brunnea reveals fungus-poplar co-evolution.</title>
        <authorList>
            <person name="Zhu S."/>
            <person name="Cao Y.-Z."/>
            <person name="Jiang C."/>
            <person name="Tan B.-Y."/>
            <person name="Wang Z."/>
            <person name="Feng S."/>
            <person name="Zhang L."/>
            <person name="Su X.-H."/>
            <person name="Brejova B."/>
            <person name="Vinar T."/>
            <person name="Xu M."/>
            <person name="Wang M.-X."/>
            <person name="Zhang S.-G."/>
            <person name="Huang M.-R."/>
            <person name="Wu R."/>
            <person name="Zhou Y."/>
        </authorList>
    </citation>
    <scope>NUCLEOTIDE SEQUENCE [LARGE SCALE GENOMIC DNA]</scope>
    <source>
        <strain evidence="2 3">MB_m1</strain>
    </source>
</reference>
<name>K1X8K7_MARBU</name>
<feature type="chain" id="PRO_5003853258" evidence="1">
    <location>
        <begin position="18"/>
        <end position="146"/>
    </location>
</feature>
<dbReference type="KEGG" id="mbe:MBM_00534"/>